<feature type="compositionally biased region" description="Low complexity" evidence="1">
    <location>
        <begin position="413"/>
        <end position="427"/>
    </location>
</feature>
<feature type="compositionally biased region" description="Pro residues" evidence="1">
    <location>
        <begin position="386"/>
        <end position="401"/>
    </location>
</feature>
<sequence>MYGAYAPFGQPQAQYGAPSMYGAPAPAAAPANIQPGAVIYAQILTPDQRTAYQLFRLTPASYHGPQGLISGLQWMAAEVVMTPPSGSKPAEADFIDSWQKGAIAQAPGVPTGYPGVPMAPSSSKSSNKDEKRGNRHSRHASDYSDTLQTARDKDSQRRSSFNASTAPPMVPFPGGTGYPAGYPQQAAPQAPPAGYSPFPGYAQIDPAAAAMQQYGGAPGPYGLPTSGYADQLARQMGELDVNRSRGDKDSERDKKASRSRRQSTHEPSRPAMENSNPYGYPAFNQAAGIYGQPGAGYPPGMYGAPPPGSMAGSNHSRSGSSNGPSPNMKPGEVSFGPPVIGQPAQPSMGNMEYRMNATSNKRNSGEVYGPGHIMEGYPKPQGVNNGPPPKSRATTPNPPNAPLGNYLQANRPSSRMSSRHSSASHGSPNPPISTQLAAPEAFSRAINAKLPYHKFGRTLVHRMDDFFSHMPKMPQNLESHDVRNEDWFRFMEDLTLAWTGRLPVPSGSSSRDPKPPKPAVIAAELIHTWNTAFFEPRGVEMILYRGGQRRSGRGFGKIDFNPNEGSDWSSSSTSEESSSDGSDDPYPPPASNAYTREDKNDLSSARKRYYDDKRRRKDERRDRRRRKRERRRNKEYSVMAVCTRDGAPLKGHSPMQATNNSHLPQNQNQGGVPLASAYPGMLAMPNPPTTTTKKSKRQSVGQYLGF</sequence>
<keyword evidence="3" id="KW-1185">Reference proteome</keyword>
<dbReference type="EMBL" id="JACGCI010000179">
    <property type="protein sequence ID" value="KAF6742625.1"/>
    <property type="molecule type" value="Genomic_DNA"/>
</dbReference>
<feature type="region of interest" description="Disordered" evidence="1">
    <location>
        <begin position="106"/>
        <end position="198"/>
    </location>
</feature>
<feature type="region of interest" description="Disordered" evidence="1">
    <location>
        <begin position="552"/>
        <end position="637"/>
    </location>
</feature>
<evidence type="ECO:0000256" key="1">
    <source>
        <dbReference type="SAM" id="MobiDB-lite"/>
    </source>
</evidence>
<comment type="caution">
    <text evidence="2">The sequence shown here is derived from an EMBL/GenBank/DDBJ whole genome shotgun (WGS) entry which is preliminary data.</text>
</comment>
<gene>
    <name evidence="2" type="ORF">DFP72DRAFT_937851</name>
</gene>
<feature type="region of interest" description="Disordered" evidence="1">
    <location>
        <begin position="662"/>
        <end position="706"/>
    </location>
</feature>
<dbReference type="OrthoDB" id="3248421at2759"/>
<protein>
    <submittedName>
        <fullName evidence="2">Uncharacterized protein</fullName>
    </submittedName>
</protein>
<dbReference type="AlphaFoldDB" id="A0A8H6LTZ7"/>
<feature type="region of interest" description="Disordered" evidence="1">
    <location>
        <begin position="238"/>
        <end position="280"/>
    </location>
</feature>
<accession>A0A8H6LTZ7</accession>
<feature type="compositionally biased region" description="Basic residues" evidence="1">
    <location>
        <begin position="614"/>
        <end position="633"/>
    </location>
</feature>
<proteinExistence type="predicted"/>
<dbReference type="Proteomes" id="UP000521943">
    <property type="component" value="Unassembled WGS sequence"/>
</dbReference>
<evidence type="ECO:0000313" key="3">
    <source>
        <dbReference type="Proteomes" id="UP000521943"/>
    </source>
</evidence>
<feature type="compositionally biased region" description="Low complexity" evidence="1">
    <location>
        <begin position="179"/>
        <end position="195"/>
    </location>
</feature>
<dbReference type="Pfam" id="PF15496">
    <property type="entry name" value="DUF4646"/>
    <property type="match status" value="1"/>
</dbReference>
<feature type="compositionally biased region" description="Low complexity" evidence="1">
    <location>
        <begin position="300"/>
        <end position="331"/>
    </location>
</feature>
<feature type="compositionally biased region" description="Basic and acidic residues" evidence="1">
    <location>
        <begin position="240"/>
        <end position="256"/>
    </location>
</feature>
<feature type="region of interest" description="Disordered" evidence="1">
    <location>
        <begin position="300"/>
        <end position="435"/>
    </location>
</feature>
<reference evidence="2 3" key="1">
    <citation type="submission" date="2020-07" db="EMBL/GenBank/DDBJ databases">
        <title>Comparative genomics of pyrophilous fungi reveals a link between fire events and developmental genes.</title>
        <authorList>
            <consortium name="DOE Joint Genome Institute"/>
            <person name="Steindorff A.S."/>
            <person name="Carver A."/>
            <person name="Calhoun S."/>
            <person name="Stillman K."/>
            <person name="Liu H."/>
            <person name="Lipzen A."/>
            <person name="Pangilinan J."/>
            <person name="Labutti K."/>
            <person name="Bruns T.D."/>
            <person name="Grigoriev I.V."/>
        </authorList>
    </citation>
    <scope>NUCLEOTIDE SEQUENCE [LARGE SCALE GENOMIC DNA]</scope>
    <source>
        <strain evidence="2 3">CBS 144469</strain>
    </source>
</reference>
<organism evidence="2 3">
    <name type="scientific">Ephemerocybe angulata</name>
    <dbReference type="NCBI Taxonomy" id="980116"/>
    <lineage>
        <taxon>Eukaryota</taxon>
        <taxon>Fungi</taxon>
        <taxon>Dikarya</taxon>
        <taxon>Basidiomycota</taxon>
        <taxon>Agaricomycotina</taxon>
        <taxon>Agaricomycetes</taxon>
        <taxon>Agaricomycetidae</taxon>
        <taxon>Agaricales</taxon>
        <taxon>Agaricineae</taxon>
        <taxon>Psathyrellaceae</taxon>
        <taxon>Ephemerocybe</taxon>
    </lineage>
</organism>
<dbReference type="InterPro" id="IPR028018">
    <property type="entry name" value="DUF4646"/>
</dbReference>
<name>A0A8H6LTZ7_9AGAR</name>
<evidence type="ECO:0000313" key="2">
    <source>
        <dbReference type="EMBL" id="KAF6742625.1"/>
    </source>
</evidence>
<feature type="compositionally biased region" description="Low complexity" evidence="1">
    <location>
        <begin position="564"/>
        <end position="576"/>
    </location>
</feature>